<proteinExistence type="predicted"/>
<keyword evidence="4" id="KW-1185">Reference proteome</keyword>
<name>A0A327QXZ3_9FLAO</name>
<reference evidence="3 4" key="1">
    <citation type="submission" date="2018-06" db="EMBL/GenBank/DDBJ databases">
        <title>Genomic Encyclopedia of Archaeal and Bacterial Type Strains, Phase II (KMG-II): from individual species to whole genera.</title>
        <authorList>
            <person name="Goeker M."/>
        </authorList>
    </citation>
    <scope>NUCLEOTIDE SEQUENCE [LARGE SCALE GENOMIC DNA]</scope>
    <source>
        <strain evidence="3 4">DSM 23522</strain>
    </source>
</reference>
<keyword evidence="2" id="KW-0663">Pyridoxal phosphate</keyword>
<comment type="caution">
    <text evidence="3">The sequence shown here is derived from an EMBL/GenBank/DDBJ whole genome shotgun (WGS) entry which is preliminary data.</text>
</comment>
<dbReference type="PANTHER" id="PTHR32328:SF0">
    <property type="entry name" value="L-SERYL-TRNA(SEC) SELENIUM TRANSFERASE"/>
    <property type="match status" value="1"/>
</dbReference>
<dbReference type="PANTHER" id="PTHR32328">
    <property type="entry name" value="L-SERYL-TRNA(SEC) SELENIUM TRANSFERASE"/>
    <property type="match status" value="1"/>
</dbReference>
<organism evidence="3 4">
    <name type="scientific">Arenibacter echinorum</name>
    <dbReference type="NCBI Taxonomy" id="440515"/>
    <lineage>
        <taxon>Bacteria</taxon>
        <taxon>Pseudomonadati</taxon>
        <taxon>Bacteroidota</taxon>
        <taxon>Flavobacteriia</taxon>
        <taxon>Flavobacteriales</taxon>
        <taxon>Flavobacteriaceae</taxon>
        <taxon>Arenibacter</taxon>
    </lineage>
</organism>
<dbReference type="GO" id="GO:0004125">
    <property type="term" value="F:L-seryl-tRNA(Sec) selenium transferase activity"/>
    <property type="evidence" value="ECO:0007669"/>
    <property type="project" value="TreeGrafter"/>
</dbReference>
<dbReference type="EMBL" id="QLLN01000006">
    <property type="protein sequence ID" value="RAJ09251.1"/>
    <property type="molecule type" value="Genomic_DNA"/>
</dbReference>
<sequence>MKRRKIFKLIGAAPLVGGIAVGLAPIQSVFGAPTPVLAPKRDLIKELNLRTFINAAGTYTTMTASLMQEEVMEAINASSKEFIMLNEVQDKVGVQIAKMVHAESAMVTSGAFSALTLGMAGILTGMDRDKVKRLPHRLEEAGIKSEVIIQKAHFDGYEHALSNTGITLVPVETTDDINRVVNERTASMHFLNCNTHEGKIKHEEWIKMARKYNLPATIDIAADVPPVSNLWRFNDMGFSFVALSGGKAIRGPQSAGILMGNKSVIDAAKLNNSPNGSTIGRGMKVNKEEMLGMYAALDNYINQDHEKEWKMWEDRVEVISKAISKIEGIKVSVTVPPIANHSPKINISWDKNIIKLTRMQLGEKMRFGNPSIEIISWGNDENSIDLTVFMLKPGQEKIVARRLYEELSNATFG</sequence>
<protein>
    <submittedName>
        <fullName evidence="3">L-seryl-tRNA(Ser) seleniumtransferase</fullName>
    </submittedName>
</protein>
<evidence type="ECO:0000313" key="3">
    <source>
        <dbReference type="EMBL" id="RAJ09251.1"/>
    </source>
</evidence>
<keyword evidence="3" id="KW-0808">Transferase</keyword>
<dbReference type="Gene3D" id="3.40.640.10">
    <property type="entry name" value="Type I PLP-dependent aspartate aminotransferase-like (Major domain)"/>
    <property type="match status" value="1"/>
</dbReference>
<evidence type="ECO:0000256" key="1">
    <source>
        <dbReference type="ARBA" id="ARBA00001933"/>
    </source>
</evidence>
<dbReference type="InterPro" id="IPR015421">
    <property type="entry name" value="PyrdxlP-dep_Trfase_major"/>
</dbReference>
<evidence type="ECO:0000256" key="2">
    <source>
        <dbReference type="ARBA" id="ARBA00022898"/>
    </source>
</evidence>
<accession>A0A327QXZ3</accession>
<dbReference type="AlphaFoldDB" id="A0A327QXZ3"/>
<gene>
    <name evidence="3" type="ORF">LV92_03471</name>
</gene>
<comment type="cofactor">
    <cofactor evidence="1">
        <name>pyridoxal 5'-phosphate</name>
        <dbReference type="ChEBI" id="CHEBI:597326"/>
    </cofactor>
</comment>
<dbReference type="OrthoDB" id="9787096at2"/>
<dbReference type="Proteomes" id="UP000249696">
    <property type="component" value="Unassembled WGS sequence"/>
</dbReference>
<evidence type="ECO:0000313" key="4">
    <source>
        <dbReference type="Proteomes" id="UP000249696"/>
    </source>
</evidence>
<dbReference type="InterPro" id="IPR015424">
    <property type="entry name" value="PyrdxlP-dep_Trfase"/>
</dbReference>
<dbReference type="RefSeq" id="WP_111624811.1">
    <property type="nucleotide sequence ID" value="NZ_QLLN01000006.1"/>
</dbReference>
<dbReference type="SUPFAM" id="SSF53383">
    <property type="entry name" value="PLP-dependent transferases"/>
    <property type="match status" value="1"/>
</dbReference>